<dbReference type="Proteomes" id="UP000077412">
    <property type="component" value="Chromosome"/>
</dbReference>
<proteinExistence type="predicted"/>
<accession>A0A1B1Z0D7</accession>
<evidence type="ECO:0000256" key="1">
    <source>
        <dbReference type="SAM" id="Phobius"/>
    </source>
</evidence>
<dbReference type="RefSeq" id="WP_066286111.1">
    <property type="nucleotide sequence ID" value="NZ_CP016761.1"/>
</dbReference>
<feature type="transmembrane region" description="Helical" evidence="1">
    <location>
        <begin position="164"/>
        <end position="184"/>
    </location>
</feature>
<keyword evidence="3" id="KW-1185">Reference proteome</keyword>
<keyword evidence="1" id="KW-0472">Membrane</keyword>
<keyword evidence="1" id="KW-1133">Transmembrane helix</keyword>
<feature type="transmembrane region" description="Helical" evidence="1">
    <location>
        <begin position="18"/>
        <end position="36"/>
    </location>
</feature>
<reference evidence="2 3" key="1">
    <citation type="submission" date="2016-08" db="EMBL/GenBank/DDBJ databases">
        <title>Complete genome sequence of Fictibacillus arsenicus G25-54, a strain with toxicity to nematodes and a potential arsenic-resistance activity.</title>
        <authorList>
            <person name="Zheng Z."/>
        </authorList>
    </citation>
    <scope>NUCLEOTIDE SEQUENCE [LARGE SCALE GENOMIC DNA]</scope>
    <source>
        <strain evidence="2 3">G25-54</strain>
    </source>
</reference>
<evidence type="ECO:0000313" key="3">
    <source>
        <dbReference type="Proteomes" id="UP000077412"/>
    </source>
</evidence>
<dbReference type="KEGG" id="far:ABE41_002265"/>
<feature type="transmembrane region" description="Helical" evidence="1">
    <location>
        <begin position="65"/>
        <end position="83"/>
    </location>
</feature>
<feature type="transmembrane region" description="Helical" evidence="1">
    <location>
        <begin position="95"/>
        <end position="116"/>
    </location>
</feature>
<name>A0A1B1Z0D7_9BACL</name>
<feature type="transmembrane region" description="Helical" evidence="1">
    <location>
        <begin position="136"/>
        <end position="157"/>
    </location>
</feature>
<dbReference type="EMBL" id="CP016761">
    <property type="protein sequence ID" value="ANX10840.1"/>
    <property type="molecule type" value="Genomic_DNA"/>
</dbReference>
<dbReference type="AlphaFoldDB" id="A0A1B1Z0D7"/>
<feature type="transmembrane region" description="Helical" evidence="1">
    <location>
        <begin position="41"/>
        <end position="59"/>
    </location>
</feature>
<feature type="transmembrane region" description="Helical" evidence="1">
    <location>
        <begin position="190"/>
        <end position="207"/>
    </location>
</feature>
<protein>
    <submittedName>
        <fullName evidence="2">Uncharacterized protein</fullName>
    </submittedName>
</protein>
<dbReference type="OrthoDB" id="2967783at2"/>
<keyword evidence="1" id="KW-0812">Transmembrane</keyword>
<sequence length="215" mass="24646">MVSINNTFKQVEHSKYDYILHIAFAVLLCLYSFLLLFSSKLLGSLFFIFGVILLSLTVWKGIKTFFSIAGVILMLWLLFYSRILWIDALQVLPVFFYEIFQALFFLGSAIGIALLYSLAIKSAPLSNLVSRHTVHGMYFLTAILLMPYTLIYTYGAFMQGDLNGVFWSVLILVLWGILYAVQLITHENKVMRIGLFAVNIGIGWWTINRWIMILS</sequence>
<evidence type="ECO:0000313" key="2">
    <source>
        <dbReference type="EMBL" id="ANX10840.1"/>
    </source>
</evidence>
<gene>
    <name evidence="2" type="ORF">ABE41_002265</name>
</gene>
<organism evidence="2 3">
    <name type="scientific">Fictibacillus arsenicus</name>
    <dbReference type="NCBI Taxonomy" id="255247"/>
    <lineage>
        <taxon>Bacteria</taxon>
        <taxon>Bacillati</taxon>
        <taxon>Bacillota</taxon>
        <taxon>Bacilli</taxon>
        <taxon>Bacillales</taxon>
        <taxon>Fictibacillaceae</taxon>
        <taxon>Fictibacillus</taxon>
    </lineage>
</organism>